<dbReference type="InterPro" id="IPR033116">
    <property type="entry name" value="TRYPSIN_SER"/>
</dbReference>
<dbReference type="Gene3D" id="2.40.10.10">
    <property type="entry name" value="Trypsin-like serine proteases"/>
    <property type="match status" value="1"/>
</dbReference>
<dbReference type="EC" id="3.4.21.9" evidence="4"/>
<evidence type="ECO:0000259" key="3">
    <source>
        <dbReference type="PROSITE" id="PS50240"/>
    </source>
</evidence>
<keyword evidence="4" id="KW-0378">Hydrolase</keyword>
<dbReference type="SMART" id="SM00020">
    <property type="entry name" value="Tryp_SPc"/>
    <property type="match status" value="1"/>
</dbReference>
<evidence type="ECO:0000313" key="4">
    <source>
        <dbReference type="EMBL" id="KAK9729636.1"/>
    </source>
</evidence>
<feature type="chain" id="PRO_5045673394" evidence="2">
    <location>
        <begin position="25"/>
        <end position="327"/>
    </location>
</feature>
<dbReference type="GO" id="GO:0004252">
    <property type="term" value="F:serine-type endopeptidase activity"/>
    <property type="evidence" value="ECO:0007669"/>
    <property type="project" value="UniProtKB-EC"/>
</dbReference>
<gene>
    <name evidence="4" type="primary">TMPRSS15_1</name>
    <name evidence="4" type="ORF">K7432_000154</name>
</gene>
<evidence type="ECO:0000256" key="1">
    <source>
        <dbReference type="ARBA" id="ARBA00023157"/>
    </source>
</evidence>
<evidence type="ECO:0000256" key="2">
    <source>
        <dbReference type="SAM" id="SignalP"/>
    </source>
</evidence>
<dbReference type="InterPro" id="IPR051487">
    <property type="entry name" value="Ser/Thr_Proteases_Immune/Dev"/>
</dbReference>
<sequence length="327" mass="35278">MKLNTHSWIAYQVLCLFLISTTDALKESLTYHIVGGVPAIKDEFPFMVNVYIDNWPSCGGAVLANEWIATAGHCVNAAYIDDESNQEANVYRPLNATRLKIAVGSIAKNSPTLLPIKSIVVHPDYTPGSEMNDLALLQLYQPLAFNRSVQRVPISKSKVLPGQNVTALGWGSNESNVSAVSLLKVDFNIAPLDPCRMMNPEFTDNQGSQICAGMTPGRDTCYGDSGGPLVQQINGTISLLGITSYGGSIVSGGPSCGGDNNIAFYTHVSQYMNFLRNTTGLPDAQFGPVQSTNSTPTTDQTTSNAHLSQSFNFFSLFVIFVCSLNFL</sequence>
<dbReference type="Pfam" id="PF00089">
    <property type="entry name" value="Trypsin"/>
    <property type="match status" value="1"/>
</dbReference>
<dbReference type="EMBL" id="JASJQH010006878">
    <property type="protein sequence ID" value="KAK9729636.1"/>
    <property type="molecule type" value="Genomic_DNA"/>
</dbReference>
<dbReference type="CDD" id="cd00190">
    <property type="entry name" value="Tryp_SPc"/>
    <property type="match status" value="1"/>
</dbReference>
<keyword evidence="5" id="KW-1185">Reference proteome</keyword>
<keyword evidence="1" id="KW-1015">Disulfide bond</keyword>
<reference evidence="4 5" key="1">
    <citation type="submission" date="2023-04" db="EMBL/GenBank/DDBJ databases">
        <title>Genome of Basidiobolus ranarum AG-B5.</title>
        <authorList>
            <person name="Stajich J.E."/>
            <person name="Carter-House D."/>
            <person name="Gryganskyi A."/>
        </authorList>
    </citation>
    <scope>NUCLEOTIDE SEQUENCE [LARGE SCALE GENOMIC DNA]</scope>
    <source>
        <strain evidence="4 5">AG-B5</strain>
    </source>
</reference>
<accession>A0ABR2WBP5</accession>
<name>A0ABR2WBP5_9FUNG</name>
<keyword evidence="2" id="KW-0732">Signal</keyword>
<feature type="signal peptide" evidence="2">
    <location>
        <begin position="1"/>
        <end position="24"/>
    </location>
</feature>
<proteinExistence type="predicted"/>
<dbReference type="PANTHER" id="PTHR24256">
    <property type="entry name" value="TRYPTASE-RELATED"/>
    <property type="match status" value="1"/>
</dbReference>
<dbReference type="InterPro" id="IPR001254">
    <property type="entry name" value="Trypsin_dom"/>
</dbReference>
<feature type="domain" description="Peptidase S1" evidence="3">
    <location>
        <begin position="33"/>
        <end position="280"/>
    </location>
</feature>
<dbReference type="PRINTS" id="PR00722">
    <property type="entry name" value="CHYMOTRYPSIN"/>
</dbReference>
<dbReference type="PROSITE" id="PS50240">
    <property type="entry name" value="TRYPSIN_DOM"/>
    <property type="match status" value="1"/>
</dbReference>
<organism evidence="4 5">
    <name type="scientific">Basidiobolus ranarum</name>
    <dbReference type="NCBI Taxonomy" id="34480"/>
    <lineage>
        <taxon>Eukaryota</taxon>
        <taxon>Fungi</taxon>
        <taxon>Fungi incertae sedis</taxon>
        <taxon>Zoopagomycota</taxon>
        <taxon>Entomophthoromycotina</taxon>
        <taxon>Basidiobolomycetes</taxon>
        <taxon>Basidiobolales</taxon>
        <taxon>Basidiobolaceae</taxon>
        <taxon>Basidiobolus</taxon>
    </lineage>
</organism>
<evidence type="ECO:0000313" key="5">
    <source>
        <dbReference type="Proteomes" id="UP001479436"/>
    </source>
</evidence>
<dbReference type="Proteomes" id="UP001479436">
    <property type="component" value="Unassembled WGS sequence"/>
</dbReference>
<dbReference type="SUPFAM" id="SSF50494">
    <property type="entry name" value="Trypsin-like serine proteases"/>
    <property type="match status" value="1"/>
</dbReference>
<dbReference type="PROSITE" id="PS00135">
    <property type="entry name" value="TRYPSIN_SER"/>
    <property type="match status" value="1"/>
</dbReference>
<dbReference type="InterPro" id="IPR009003">
    <property type="entry name" value="Peptidase_S1_PA"/>
</dbReference>
<dbReference type="InterPro" id="IPR001314">
    <property type="entry name" value="Peptidase_S1A"/>
</dbReference>
<protein>
    <submittedName>
        <fullName evidence="4">Enteropeptidase</fullName>
        <ecNumber evidence="4">3.4.21.9</ecNumber>
    </submittedName>
</protein>
<comment type="caution">
    <text evidence="4">The sequence shown here is derived from an EMBL/GenBank/DDBJ whole genome shotgun (WGS) entry which is preliminary data.</text>
</comment>
<dbReference type="InterPro" id="IPR043504">
    <property type="entry name" value="Peptidase_S1_PA_chymotrypsin"/>
</dbReference>